<keyword evidence="6 9" id="KW-0061">Asparagine biosynthesis</keyword>
<protein>
    <recommendedName>
        <fullName evidence="3">asparagine synthase (glutamine-hydrolyzing)</fullName>
        <ecNumber evidence="3">6.3.5.4</ecNumber>
    </recommendedName>
</protein>
<evidence type="ECO:0000256" key="10">
    <source>
        <dbReference type="PIRSR" id="PIRSR001589-2"/>
    </source>
</evidence>
<feature type="active site" description="For GATase activity" evidence="9">
    <location>
        <position position="2"/>
    </location>
</feature>
<evidence type="ECO:0000256" key="6">
    <source>
        <dbReference type="ARBA" id="ARBA00022888"/>
    </source>
</evidence>
<dbReference type="PANTHER" id="PTHR43284:SF1">
    <property type="entry name" value="ASPARAGINE SYNTHETASE"/>
    <property type="match status" value="1"/>
</dbReference>
<keyword evidence="9" id="KW-0028">Amino-acid biosynthesis</keyword>
<dbReference type="Pfam" id="PF13537">
    <property type="entry name" value="GATase_7"/>
    <property type="match status" value="1"/>
</dbReference>
<dbReference type="CDD" id="cd00712">
    <property type="entry name" value="AsnB"/>
    <property type="match status" value="1"/>
</dbReference>
<dbReference type="GO" id="GO:0006529">
    <property type="term" value="P:asparagine biosynthetic process"/>
    <property type="evidence" value="ECO:0007669"/>
    <property type="project" value="UniProtKB-KW"/>
</dbReference>
<keyword evidence="7 9" id="KW-0315">Glutamine amidotransferase</keyword>
<evidence type="ECO:0000256" key="11">
    <source>
        <dbReference type="PIRSR" id="PIRSR001589-3"/>
    </source>
</evidence>
<dbReference type="InterPro" id="IPR001962">
    <property type="entry name" value="Asn_synthase"/>
</dbReference>
<keyword evidence="14" id="KW-1185">Reference proteome</keyword>
<dbReference type="KEGG" id="kpul:GXN76_00145"/>
<dbReference type="InterPro" id="IPR033738">
    <property type="entry name" value="AsnB_N"/>
</dbReference>
<dbReference type="EC" id="6.3.5.4" evidence="3"/>
<dbReference type="GO" id="GO:0004066">
    <property type="term" value="F:asparagine synthase (glutamine-hydrolyzing) activity"/>
    <property type="evidence" value="ECO:0007669"/>
    <property type="project" value="UniProtKB-EC"/>
</dbReference>
<keyword evidence="5 10" id="KW-0067">ATP-binding</keyword>
<feature type="binding site" evidence="10">
    <location>
        <position position="102"/>
    </location>
    <ligand>
        <name>L-glutamine</name>
        <dbReference type="ChEBI" id="CHEBI:58359"/>
    </ligand>
</feature>
<dbReference type="Gene3D" id="3.60.20.10">
    <property type="entry name" value="Glutamine Phosphoribosylpyrophosphate, subunit 1, domain 1"/>
    <property type="match status" value="1"/>
</dbReference>
<sequence length="614" mass="70519">MCGIAGWLDGKRDVSQYRHVLEDMTKAMTSQGQSEEGYWMSRRVGFAHHRLRTIEPEGGSQPLIRRYGNRSCVITFCGELYNRSELRRKLSTMGYPFHSFSDTELILAAYTQWGKNCPCHLNGIFAFAIWDEQNQSLFLARDRFGVKPLFYVQRGSMLLFASTLKSLLAHPEVKPVIGADGLAEVLVMGPSRTPGHGVFKDIRELRPGFTLIATPESVKVSSYWSLVSQSHHDDLETTISQVKELFQDAVQRQLIADVPVGTMLSGGLDSSAIAACAAICFQEADKGHLSTFSVDYVGNDRYFQSNEFQPNSDATWVRRMTRYLSSHHHNVLVDHDELIDSLGMAVRARDLPGMTDVDASLYLFCKVIKEHVPVVLSGECADEVFGGYPWFHRQELVEVDTFPWMRFAKERASFLAPDIQKWIQPLEYIRNRYEEALAEVPRLSGEEPEDARIREIFYLNVTRWMPTLLERSDRMSMAAGLRVRTPFCDHPLVDYVWNIPWFMKRLKGREKGLLRQAMQGILPEDVRERKKSPFPKTHNPAYLKAVRNMALQILDEGTSPVLDVVNVKKWREFAEQDLSQVHFPWFGQLMNVPQLFAYLIQMDIWMREYKVSIQ</sequence>
<dbReference type="PROSITE" id="PS51278">
    <property type="entry name" value="GATASE_TYPE_2"/>
    <property type="match status" value="1"/>
</dbReference>
<dbReference type="PANTHER" id="PTHR43284">
    <property type="entry name" value="ASPARAGINE SYNTHETASE (GLUTAMINE-HYDROLYZING)"/>
    <property type="match status" value="1"/>
</dbReference>
<evidence type="ECO:0000256" key="2">
    <source>
        <dbReference type="ARBA" id="ARBA00005752"/>
    </source>
</evidence>
<dbReference type="InterPro" id="IPR006426">
    <property type="entry name" value="Asn_synth_AEB"/>
</dbReference>
<dbReference type="SUPFAM" id="SSF52402">
    <property type="entry name" value="Adenine nucleotide alpha hydrolases-like"/>
    <property type="match status" value="1"/>
</dbReference>
<dbReference type="CDD" id="cd01991">
    <property type="entry name" value="Asn_synthase_B_C"/>
    <property type="match status" value="1"/>
</dbReference>
<accession>A0A7D4BHM8</accession>
<dbReference type="AlphaFoldDB" id="A0A7D4BHM8"/>
<comment type="pathway">
    <text evidence="1">Amino-acid biosynthesis; L-asparagine biosynthesis; L-asparagine from L-aspartate (L-Gln route): step 1/1.</text>
</comment>
<evidence type="ECO:0000256" key="4">
    <source>
        <dbReference type="ARBA" id="ARBA00022741"/>
    </source>
</evidence>
<evidence type="ECO:0000256" key="5">
    <source>
        <dbReference type="ARBA" id="ARBA00022840"/>
    </source>
</evidence>
<feature type="domain" description="Glutamine amidotransferase type-2" evidence="12">
    <location>
        <begin position="2"/>
        <end position="216"/>
    </location>
</feature>
<dbReference type="EMBL" id="CP048104">
    <property type="protein sequence ID" value="QKG83030.1"/>
    <property type="molecule type" value="Genomic_DNA"/>
</dbReference>
<dbReference type="GO" id="GO:0005829">
    <property type="term" value="C:cytosol"/>
    <property type="evidence" value="ECO:0007669"/>
    <property type="project" value="TreeGrafter"/>
</dbReference>
<dbReference type="Pfam" id="PF00733">
    <property type="entry name" value="Asn_synthase"/>
    <property type="match status" value="1"/>
</dbReference>
<dbReference type="NCBIfam" id="TIGR01536">
    <property type="entry name" value="asn_synth_AEB"/>
    <property type="match status" value="1"/>
</dbReference>
<organism evidence="13 14">
    <name type="scientific">Kroppenstedtia pulmonis</name>
    <dbReference type="NCBI Taxonomy" id="1380685"/>
    <lineage>
        <taxon>Bacteria</taxon>
        <taxon>Bacillati</taxon>
        <taxon>Bacillota</taxon>
        <taxon>Bacilli</taxon>
        <taxon>Bacillales</taxon>
        <taxon>Thermoactinomycetaceae</taxon>
        <taxon>Kroppenstedtia</taxon>
    </lineage>
</organism>
<evidence type="ECO:0000256" key="8">
    <source>
        <dbReference type="ARBA" id="ARBA00048741"/>
    </source>
</evidence>
<evidence type="ECO:0000256" key="7">
    <source>
        <dbReference type="ARBA" id="ARBA00022962"/>
    </source>
</evidence>
<evidence type="ECO:0000313" key="14">
    <source>
        <dbReference type="Proteomes" id="UP000503088"/>
    </source>
</evidence>
<evidence type="ECO:0000256" key="9">
    <source>
        <dbReference type="PIRSR" id="PIRSR001589-1"/>
    </source>
</evidence>
<keyword evidence="13" id="KW-0436">Ligase</keyword>
<dbReference type="PIRSF" id="PIRSF001589">
    <property type="entry name" value="Asn_synthetase_glu-h"/>
    <property type="match status" value="1"/>
</dbReference>
<comment type="similarity">
    <text evidence="2">Belongs to the asparagine synthetase family.</text>
</comment>
<dbReference type="InterPro" id="IPR014729">
    <property type="entry name" value="Rossmann-like_a/b/a_fold"/>
</dbReference>
<name>A0A7D4BHM8_9BACL</name>
<evidence type="ECO:0000259" key="12">
    <source>
        <dbReference type="PROSITE" id="PS51278"/>
    </source>
</evidence>
<dbReference type="GO" id="GO:0005524">
    <property type="term" value="F:ATP binding"/>
    <property type="evidence" value="ECO:0007669"/>
    <property type="project" value="UniProtKB-KW"/>
</dbReference>
<dbReference type="Proteomes" id="UP000503088">
    <property type="component" value="Chromosome"/>
</dbReference>
<dbReference type="Gene3D" id="3.40.50.620">
    <property type="entry name" value="HUPs"/>
    <property type="match status" value="1"/>
</dbReference>
<dbReference type="InterPro" id="IPR017932">
    <property type="entry name" value="GATase_2_dom"/>
</dbReference>
<feature type="site" description="Important for beta-aspartyl-AMP intermediate formation" evidence="11">
    <location>
        <position position="379"/>
    </location>
</feature>
<comment type="catalytic activity">
    <reaction evidence="8">
        <text>L-aspartate + L-glutamine + ATP + H2O = L-asparagine + L-glutamate + AMP + diphosphate + H(+)</text>
        <dbReference type="Rhea" id="RHEA:12228"/>
        <dbReference type="ChEBI" id="CHEBI:15377"/>
        <dbReference type="ChEBI" id="CHEBI:15378"/>
        <dbReference type="ChEBI" id="CHEBI:29985"/>
        <dbReference type="ChEBI" id="CHEBI:29991"/>
        <dbReference type="ChEBI" id="CHEBI:30616"/>
        <dbReference type="ChEBI" id="CHEBI:33019"/>
        <dbReference type="ChEBI" id="CHEBI:58048"/>
        <dbReference type="ChEBI" id="CHEBI:58359"/>
        <dbReference type="ChEBI" id="CHEBI:456215"/>
        <dbReference type="EC" id="6.3.5.4"/>
    </reaction>
</comment>
<gene>
    <name evidence="13" type="primary">asnB</name>
    <name evidence="13" type="ORF">GXN76_00145</name>
</gene>
<evidence type="ECO:0000256" key="3">
    <source>
        <dbReference type="ARBA" id="ARBA00012737"/>
    </source>
</evidence>
<evidence type="ECO:0000313" key="13">
    <source>
        <dbReference type="EMBL" id="QKG83030.1"/>
    </source>
</evidence>
<dbReference type="SUPFAM" id="SSF56235">
    <property type="entry name" value="N-terminal nucleophile aminohydrolases (Ntn hydrolases)"/>
    <property type="match status" value="1"/>
</dbReference>
<dbReference type="RefSeq" id="WP_173218980.1">
    <property type="nucleotide sequence ID" value="NZ_CP048104.1"/>
</dbReference>
<feature type="binding site" evidence="10">
    <location>
        <begin position="377"/>
        <end position="378"/>
    </location>
    <ligand>
        <name>ATP</name>
        <dbReference type="ChEBI" id="CHEBI:30616"/>
    </ligand>
</feature>
<proteinExistence type="inferred from homology"/>
<dbReference type="InterPro" id="IPR029055">
    <property type="entry name" value="Ntn_hydrolases_N"/>
</dbReference>
<reference evidence="13 14" key="1">
    <citation type="submission" date="2020-01" db="EMBL/GenBank/DDBJ databases">
        <authorList>
            <person name="Gulvik C.A."/>
            <person name="Batra D.G."/>
        </authorList>
    </citation>
    <scope>NUCLEOTIDE SEQUENCE [LARGE SCALE GENOMIC DNA]</scope>
    <source>
        <strain evidence="13 14">W9323</strain>
    </source>
</reference>
<keyword evidence="4 10" id="KW-0547">Nucleotide-binding</keyword>
<evidence type="ECO:0000256" key="1">
    <source>
        <dbReference type="ARBA" id="ARBA00005187"/>
    </source>
</evidence>
<dbReference type="InterPro" id="IPR051786">
    <property type="entry name" value="ASN_synthetase/amidase"/>
</dbReference>
<feature type="binding site" evidence="10">
    <location>
        <position position="294"/>
    </location>
    <ligand>
        <name>ATP</name>
        <dbReference type="ChEBI" id="CHEBI:30616"/>
    </ligand>
</feature>